<evidence type="ECO:0000256" key="2">
    <source>
        <dbReference type="ARBA" id="ARBA00004725"/>
    </source>
</evidence>
<dbReference type="InterPro" id="IPR013785">
    <property type="entry name" value="Aldolase_TIM"/>
</dbReference>
<keyword evidence="5" id="KW-0665">Pyrimidine biosynthesis</keyword>
<dbReference type="PANTHER" id="PTHR48109:SF3">
    <property type="entry name" value="SLL0744 PROTEIN"/>
    <property type="match status" value="1"/>
</dbReference>
<evidence type="ECO:0000313" key="8">
    <source>
        <dbReference type="EMBL" id="EPD33368.1"/>
    </source>
</evidence>
<dbReference type="UniPathway" id="UPA00070"/>
<evidence type="ECO:0000256" key="1">
    <source>
        <dbReference type="ARBA" id="ARBA00001917"/>
    </source>
</evidence>
<dbReference type="STRING" id="883161.HMPREF9306_00908"/>
<dbReference type="OrthoDB" id="9794954at2"/>
<dbReference type="NCBIfam" id="NF005741">
    <property type="entry name" value="PRK07565.1"/>
    <property type="match status" value="1"/>
</dbReference>
<keyword evidence="4" id="KW-0288">FMN</keyword>
<comment type="cofactor">
    <cofactor evidence="1">
        <name>FMN</name>
        <dbReference type="ChEBI" id="CHEBI:58210"/>
    </cofactor>
</comment>
<comment type="caution">
    <text evidence="8">The sequence shown here is derived from an EMBL/GenBank/DDBJ whole genome shotgun (WGS) entry which is preliminary data.</text>
</comment>
<dbReference type="Gene3D" id="3.20.20.70">
    <property type="entry name" value="Aldolase class I"/>
    <property type="match status" value="1"/>
</dbReference>
<dbReference type="GO" id="GO:0006207">
    <property type="term" value="P:'de novo' pyrimidine nucleobase biosynthetic process"/>
    <property type="evidence" value="ECO:0007669"/>
    <property type="project" value="TreeGrafter"/>
</dbReference>
<dbReference type="PANTHER" id="PTHR48109">
    <property type="entry name" value="DIHYDROOROTATE DEHYDROGENASE (QUINONE), MITOCHONDRIAL-RELATED"/>
    <property type="match status" value="1"/>
</dbReference>
<feature type="domain" description="Dihydroorotate dehydrogenase catalytic" evidence="7">
    <location>
        <begin position="92"/>
        <end position="290"/>
    </location>
</feature>
<keyword evidence="3" id="KW-0285">Flavoprotein</keyword>
<dbReference type="EMBL" id="AGZR01000005">
    <property type="protein sequence ID" value="EPD33368.1"/>
    <property type="molecule type" value="Genomic_DNA"/>
</dbReference>
<dbReference type="InterPro" id="IPR012135">
    <property type="entry name" value="Dihydroorotate_DH_1_2"/>
</dbReference>
<dbReference type="GO" id="GO:0005737">
    <property type="term" value="C:cytoplasm"/>
    <property type="evidence" value="ECO:0007669"/>
    <property type="project" value="InterPro"/>
</dbReference>
<name>S2W0R8_9ACTN</name>
<evidence type="ECO:0000256" key="4">
    <source>
        <dbReference type="ARBA" id="ARBA00022643"/>
    </source>
</evidence>
<evidence type="ECO:0000313" key="9">
    <source>
        <dbReference type="Proteomes" id="UP000014417"/>
    </source>
</evidence>
<protein>
    <recommendedName>
        <fullName evidence="7">Dihydroorotate dehydrogenase catalytic domain-containing protein</fullName>
    </recommendedName>
</protein>
<dbReference type="Pfam" id="PF01180">
    <property type="entry name" value="DHO_dh"/>
    <property type="match status" value="1"/>
</dbReference>
<dbReference type="RefSeq" id="WP_016455742.1">
    <property type="nucleotide sequence ID" value="NZ_KE150269.1"/>
</dbReference>
<evidence type="ECO:0000256" key="6">
    <source>
        <dbReference type="ARBA" id="ARBA00023002"/>
    </source>
</evidence>
<dbReference type="InterPro" id="IPR050074">
    <property type="entry name" value="DHO_dehydrogenase"/>
</dbReference>
<dbReference type="PATRIC" id="fig|883161.3.peg.903"/>
<dbReference type="GO" id="GO:0044205">
    <property type="term" value="P:'de novo' UMP biosynthetic process"/>
    <property type="evidence" value="ECO:0007669"/>
    <property type="project" value="UniProtKB-UniPathway"/>
</dbReference>
<evidence type="ECO:0000256" key="5">
    <source>
        <dbReference type="ARBA" id="ARBA00022975"/>
    </source>
</evidence>
<proteinExistence type="predicted"/>
<comment type="pathway">
    <text evidence="2">Pyrimidine metabolism; UMP biosynthesis via de novo pathway.</text>
</comment>
<dbReference type="GO" id="GO:0004152">
    <property type="term" value="F:dihydroorotate dehydrogenase activity"/>
    <property type="evidence" value="ECO:0007669"/>
    <property type="project" value="InterPro"/>
</dbReference>
<organism evidence="8 9">
    <name type="scientific">Propionimicrobium lymphophilum ACS-093-V-SCH5</name>
    <dbReference type="NCBI Taxonomy" id="883161"/>
    <lineage>
        <taxon>Bacteria</taxon>
        <taxon>Bacillati</taxon>
        <taxon>Actinomycetota</taxon>
        <taxon>Actinomycetes</taxon>
        <taxon>Propionibacteriales</taxon>
        <taxon>Propionibacteriaceae</taxon>
        <taxon>Propionimicrobium</taxon>
    </lineage>
</organism>
<accession>S2W0R8</accession>
<dbReference type="PIRSF" id="PIRSF000164">
    <property type="entry name" value="DHO_oxidase"/>
    <property type="match status" value="1"/>
</dbReference>
<dbReference type="AlphaFoldDB" id="S2W0R8"/>
<evidence type="ECO:0000259" key="7">
    <source>
        <dbReference type="Pfam" id="PF01180"/>
    </source>
</evidence>
<gene>
    <name evidence="8" type="ORF">HMPREF9306_00908</name>
</gene>
<dbReference type="SUPFAM" id="SSF51395">
    <property type="entry name" value="FMN-linked oxidoreductases"/>
    <property type="match status" value="1"/>
</dbReference>
<keyword evidence="9" id="KW-1185">Reference proteome</keyword>
<sequence>MNVDISTTYLGLELASPVVASCSPLTGKLDTLERLADSGAGAVVLPSLFEEEVEAEELEAMDWLAVGEEQAEFSLLAPEIDLDKIGPGRHVQLVSDAKSRLDVPVIASVNGYRPGGWSSYAAQLADAGADAIELNLYSVNTDPDETADQVEKRYLEVIESVTETVSVPVTLKLSQHFTALSNFAHRAIDAGACGLVLFNRFYGAEIDLDKMEIVSKRRLSSPDELRFPLRWIGILRAQNPSISLAATSGVHSAADVLKAIAAGADVACTASAVLEQGPEHISDMLDGVIKWLTDNDYESVRQLCGSMSAGNAPDPSNYERAHYMSVLTSR</sequence>
<dbReference type="HOGENOM" id="CLU_042042_4_0_11"/>
<reference evidence="8 9" key="1">
    <citation type="submission" date="2013-04" db="EMBL/GenBank/DDBJ databases">
        <title>The Genome Sequence of Propionimicrobium lymphophilum ACS-093-V-SCH5.</title>
        <authorList>
            <consortium name="The Broad Institute Genomics Platform"/>
            <person name="Earl A."/>
            <person name="Ward D."/>
            <person name="Feldgarden M."/>
            <person name="Gevers D."/>
            <person name="Saerens B."/>
            <person name="Vaneechoutte M."/>
            <person name="Walker B."/>
            <person name="Young S."/>
            <person name="Zeng Q."/>
            <person name="Gargeya S."/>
            <person name="Fitzgerald M."/>
            <person name="Haas B."/>
            <person name="Abouelleil A."/>
            <person name="Allen A.W."/>
            <person name="Alvarado L."/>
            <person name="Arachchi H.M."/>
            <person name="Berlin A.M."/>
            <person name="Chapman S.B."/>
            <person name="Gainer-Dewar J."/>
            <person name="Goldberg J."/>
            <person name="Griggs A."/>
            <person name="Gujja S."/>
            <person name="Hansen M."/>
            <person name="Howarth C."/>
            <person name="Imamovic A."/>
            <person name="Ireland A."/>
            <person name="Larimer J."/>
            <person name="McCowan C."/>
            <person name="Murphy C."/>
            <person name="Pearson M."/>
            <person name="Poon T.W."/>
            <person name="Priest M."/>
            <person name="Roberts A."/>
            <person name="Saif S."/>
            <person name="Shea T."/>
            <person name="Sisk P."/>
            <person name="Sykes S."/>
            <person name="Wortman J."/>
            <person name="Nusbaum C."/>
            <person name="Birren B."/>
        </authorList>
    </citation>
    <scope>NUCLEOTIDE SEQUENCE [LARGE SCALE GENOMIC DNA]</scope>
    <source>
        <strain evidence="8 9">ACS-093-V-SCH5</strain>
    </source>
</reference>
<evidence type="ECO:0000256" key="3">
    <source>
        <dbReference type="ARBA" id="ARBA00022630"/>
    </source>
</evidence>
<keyword evidence="6" id="KW-0560">Oxidoreductase</keyword>
<dbReference type="Proteomes" id="UP000014417">
    <property type="component" value="Unassembled WGS sequence"/>
</dbReference>
<dbReference type="InterPro" id="IPR005720">
    <property type="entry name" value="Dihydroorotate_DH_cat"/>
</dbReference>